<evidence type="ECO:0000313" key="2">
    <source>
        <dbReference type="EMBL" id="TIH10244.1"/>
    </source>
</evidence>
<protein>
    <recommendedName>
        <fullName evidence="1">Oxidoreductase molybdopterin-binding domain-containing protein</fullName>
    </recommendedName>
</protein>
<gene>
    <name evidence="2" type="ORF">D8779_06005</name>
</gene>
<keyword evidence="3" id="KW-1185">Reference proteome</keyword>
<dbReference type="EMBL" id="RFLV01000001">
    <property type="protein sequence ID" value="TIH10244.1"/>
    <property type="molecule type" value="Genomic_DNA"/>
</dbReference>
<dbReference type="Pfam" id="PF00174">
    <property type="entry name" value="Oxidored_molyb"/>
    <property type="match status" value="1"/>
</dbReference>
<evidence type="ECO:0000259" key="1">
    <source>
        <dbReference type="Pfam" id="PF00174"/>
    </source>
</evidence>
<dbReference type="AlphaFoldDB" id="A0A4V4RA14"/>
<dbReference type="SUPFAM" id="SSF56524">
    <property type="entry name" value="Oxidoreductase molybdopterin-binding domain"/>
    <property type="match status" value="1"/>
</dbReference>
<evidence type="ECO:0000313" key="3">
    <source>
        <dbReference type="Proteomes" id="UP000307541"/>
    </source>
</evidence>
<dbReference type="OrthoDB" id="9798763at2"/>
<dbReference type="Proteomes" id="UP000307541">
    <property type="component" value="Unassembled WGS sequence"/>
</dbReference>
<accession>A0A4V4RA14</accession>
<comment type="caution">
    <text evidence="2">The sequence shown here is derived from an EMBL/GenBank/DDBJ whole genome shotgun (WGS) entry which is preliminary data.</text>
</comment>
<dbReference type="Gene3D" id="3.90.420.10">
    <property type="entry name" value="Oxidoreductase, molybdopterin-binding domain"/>
    <property type="match status" value="1"/>
</dbReference>
<sequence>MVCWGARGLIVRHAFCACHAVIEVSRNNNALPSARLSQTNIGCGHHAMRVTALHLFPGGSMFGLSNSRSIKNRDNRFLAANSAIFRRFSLIFFLCLPSFGAVSAALDERGATAPLLTLRTDGQTLELTQEQLLALPQQRVATTAAWLQGAKVFEGPLVRDVLALLDVELGAATTVTLRTLDDYEITVSLEDYLSWDVIIAHSMDGAALSLLDYGPLWVVYPRDDHAVLQDSRFDHRWAWMLNSITVKP</sequence>
<organism evidence="2 3">
    <name type="scientific">Pseudomonas leptonychotis</name>
    <dbReference type="NCBI Taxonomy" id="2448482"/>
    <lineage>
        <taxon>Bacteria</taxon>
        <taxon>Pseudomonadati</taxon>
        <taxon>Pseudomonadota</taxon>
        <taxon>Gammaproteobacteria</taxon>
        <taxon>Pseudomonadales</taxon>
        <taxon>Pseudomonadaceae</taxon>
        <taxon>Pseudomonas</taxon>
    </lineage>
</organism>
<proteinExistence type="predicted"/>
<dbReference type="InterPro" id="IPR000572">
    <property type="entry name" value="OxRdtase_Mopterin-bd_dom"/>
</dbReference>
<dbReference type="InterPro" id="IPR036374">
    <property type="entry name" value="OxRdtase_Mopterin-bd_sf"/>
</dbReference>
<feature type="domain" description="Oxidoreductase molybdopterin-binding" evidence="1">
    <location>
        <begin position="142"/>
        <end position="221"/>
    </location>
</feature>
<name>A0A4V4RA14_9PSED</name>
<reference evidence="2 3" key="1">
    <citation type="submission" date="2018-10" db="EMBL/GenBank/DDBJ databases">
        <title>Pseudomonas leptonychotis sp. nov., isolated from Weddell seals in Antarctica.</title>
        <authorList>
            <person name="Novakova D."/>
            <person name="Svec P."/>
            <person name="Kralova S."/>
            <person name="Kristofova L."/>
            <person name="Zeman M."/>
            <person name="Pantucek R."/>
            <person name="Maslanova I."/>
            <person name="Sedlacek I."/>
        </authorList>
    </citation>
    <scope>NUCLEOTIDE SEQUENCE [LARGE SCALE GENOMIC DNA]</scope>
    <source>
        <strain evidence="2 3">CCM 8849</strain>
    </source>
</reference>